<sequence>MKKYLILFLLSIFTLGMAFNYGFEELEDEISMKINEEKISSDYLAAKSGTISLLTNLRQQNDSFYYLLTNTATGIELLNEYNLQQAKKVANQILFIQFVENKEINLNREETKKLIEEDLNSAIKDSNLKEEDANYYFMTKGYMNKQNYINGITYDRLYQTSINKLYNQISSSYEINEEEMKSEYENNKENYMQKSTSDIEIKRFDNIDQANKAYENIINGLNNYEDINKDQTQAVTISLEDENNEIVKMVKNNAPGYISKPLNLNQNEERFIIKIINKKPQKQLTLEESKEQIIFNLRDKKTKEYFDKILPQEITEFVNNSDIIFNSKLF</sequence>
<reference evidence="7 8" key="1">
    <citation type="submission" date="2018-05" db="EMBL/GenBank/DDBJ databases">
        <title>Genomic Encyclopedia of Type Strains, Phase IV (KMG-IV): sequencing the most valuable type-strain genomes for metagenomic binning, comparative biology and taxonomic classification.</title>
        <authorList>
            <person name="Goeker M."/>
        </authorList>
    </citation>
    <scope>NUCLEOTIDE SEQUENCE [LARGE SCALE GENOMIC DNA]</scope>
    <source>
        <strain evidence="7 8">DSM 24906</strain>
    </source>
</reference>
<dbReference type="Proteomes" id="UP000245921">
    <property type="component" value="Unassembled WGS sequence"/>
</dbReference>
<accession>A0AA45C8K8</accession>
<evidence type="ECO:0000256" key="2">
    <source>
        <dbReference type="ARBA" id="ARBA00013194"/>
    </source>
</evidence>
<gene>
    <name evidence="7" type="ORF">C7380_102166</name>
</gene>
<dbReference type="GO" id="GO:0003755">
    <property type="term" value="F:peptidyl-prolyl cis-trans isomerase activity"/>
    <property type="evidence" value="ECO:0007669"/>
    <property type="project" value="UniProtKB-KW"/>
</dbReference>
<organism evidence="7 8">
    <name type="scientific">Oceanotoga teriensis</name>
    <dbReference type="NCBI Taxonomy" id="515440"/>
    <lineage>
        <taxon>Bacteria</taxon>
        <taxon>Thermotogati</taxon>
        <taxon>Thermotogota</taxon>
        <taxon>Thermotogae</taxon>
        <taxon>Petrotogales</taxon>
        <taxon>Petrotogaceae</taxon>
        <taxon>Oceanotoga</taxon>
    </lineage>
</organism>
<evidence type="ECO:0000313" key="8">
    <source>
        <dbReference type="Proteomes" id="UP000245921"/>
    </source>
</evidence>
<dbReference type="PANTHER" id="PTHR47245">
    <property type="entry name" value="PEPTIDYLPROLYL ISOMERASE"/>
    <property type="match status" value="1"/>
</dbReference>
<comment type="catalytic activity">
    <reaction evidence="1">
        <text>[protein]-peptidylproline (omega=180) = [protein]-peptidylproline (omega=0)</text>
        <dbReference type="Rhea" id="RHEA:16237"/>
        <dbReference type="Rhea" id="RHEA-COMP:10747"/>
        <dbReference type="Rhea" id="RHEA-COMP:10748"/>
        <dbReference type="ChEBI" id="CHEBI:83833"/>
        <dbReference type="ChEBI" id="CHEBI:83834"/>
        <dbReference type="EC" id="5.2.1.8"/>
    </reaction>
</comment>
<feature type="domain" description="PpiC" evidence="6">
    <location>
        <begin position="176"/>
        <end position="290"/>
    </location>
</feature>
<keyword evidence="5 7" id="KW-0413">Isomerase</keyword>
<name>A0AA45C8K8_9BACT</name>
<comment type="caution">
    <text evidence="7">The sequence shown here is derived from an EMBL/GenBank/DDBJ whole genome shotgun (WGS) entry which is preliminary data.</text>
</comment>
<dbReference type="AlphaFoldDB" id="A0AA45C8K8"/>
<dbReference type="EC" id="5.2.1.8" evidence="2"/>
<keyword evidence="4" id="KW-0697">Rotamase</keyword>
<dbReference type="InterPro" id="IPR050245">
    <property type="entry name" value="PrsA_foldase"/>
</dbReference>
<dbReference type="PANTHER" id="PTHR47245:SF1">
    <property type="entry name" value="FOLDASE PROTEIN PRSA"/>
    <property type="match status" value="1"/>
</dbReference>
<keyword evidence="8" id="KW-1185">Reference proteome</keyword>
<dbReference type="EMBL" id="QGGI01000002">
    <property type="protein sequence ID" value="PWJ96249.1"/>
    <property type="molecule type" value="Genomic_DNA"/>
</dbReference>
<evidence type="ECO:0000256" key="4">
    <source>
        <dbReference type="ARBA" id="ARBA00023110"/>
    </source>
</evidence>
<proteinExistence type="predicted"/>
<dbReference type="Pfam" id="PF13145">
    <property type="entry name" value="Rotamase_2"/>
    <property type="match status" value="1"/>
</dbReference>
<evidence type="ECO:0000256" key="5">
    <source>
        <dbReference type="ARBA" id="ARBA00023235"/>
    </source>
</evidence>
<dbReference type="InterPro" id="IPR000297">
    <property type="entry name" value="PPIase_PpiC"/>
</dbReference>
<evidence type="ECO:0000256" key="1">
    <source>
        <dbReference type="ARBA" id="ARBA00000971"/>
    </source>
</evidence>
<evidence type="ECO:0000313" key="7">
    <source>
        <dbReference type="EMBL" id="PWJ96249.1"/>
    </source>
</evidence>
<protein>
    <recommendedName>
        <fullName evidence="2">peptidylprolyl isomerase</fullName>
        <ecNumber evidence="2">5.2.1.8</ecNumber>
    </recommendedName>
</protein>
<evidence type="ECO:0000256" key="3">
    <source>
        <dbReference type="ARBA" id="ARBA00022729"/>
    </source>
</evidence>
<dbReference type="RefSeq" id="WP_109603869.1">
    <property type="nucleotide sequence ID" value="NZ_JAMHJO010000001.1"/>
</dbReference>
<keyword evidence="3" id="KW-0732">Signal</keyword>
<evidence type="ECO:0000259" key="6">
    <source>
        <dbReference type="Pfam" id="PF13145"/>
    </source>
</evidence>